<feature type="transmembrane region" description="Helical" evidence="3">
    <location>
        <begin position="314"/>
        <end position="332"/>
    </location>
</feature>
<keyword evidence="1" id="KW-0902">Two-component regulatory system</keyword>
<proteinExistence type="predicted"/>
<feature type="transmembrane region" description="Helical" evidence="3">
    <location>
        <begin position="47"/>
        <end position="66"/>
    </location>
</feature>
<keyword evidence="6" id="KW-1185">Reference proteome</keyword>
<feature type="transmembrane region" description="Helical" evidence="3">
    <location>
        <begin position="251"/>
        <end position="269"/>
    </location>
</feature>
<evidence type="ECO:0000256" key="3">
    <source>
        <dbReference type="SAM" id="Phobius"/>
    </source>
</evidence>
<evidence type="ECO:0000313" key="5">
    <source>
        <dbReference type="EMBL" id="PCK30316.1"/>
    </source>
</evidence>
<feature type="transmembrane region" description="Helical" evidence="3">
    <location>
        <begin position="386"/>
        <end position="405"/>
    </location>
</feature>
<feature type="transmembrane region" description="Helical" evidence="3">
    <location>
        <begin position="12"/>
        <end position="35"/>
    </location>
</feature>
<accession>A0A2A5JLL9</accession>
<feature type="domain" description="HTH LytTR-type" evidence="4">
    <location>
        <begin position="465"/>
        <end position="543"/>
    </location>
</feature>
<dbReference type="EMBL" id="NKHF01000089">
    <property type="protein sequence ID" value="PCK30316.1"/>
    <property type="molecule type" value="Genomic_DNA"/>
</dbReference>
<sequence>MGLNISTKFLFARFFMLTVGFFMLTVGFFQGVTCLFSRHSSICAGHVLRFCVVISLFYSIMVNATSTSPVHISSVSVCQDVSKNTQGRLIKVENCRAVSINQVNPKQSLVWIQVHFDVANAGQPRERPLGLVLSAEASTTVYLNGVKIGRNGSPAEEAKNEVAGRIDKSFYLPDSLLINQHNALVIELSSHNRLLQIDPPIQRLLITDYQTPKDYLANHYLPVFIPFGILILGFIYSTVLAFQSNNTKHNLFIPFASLFAVIQLIAEVSRGLFDYSYPYNGIRMLTILCSSLIVSFFLLSYVCKRFLTQRGKTALTVGCVTTLILVLLLDHLESKTLASLLLPMGIGTLITGYAAIKKARNALPHSIALFAFVLLTASSPNQFLDIYYYYCIALLFAFFFAQHAIDYKKEQEKKRFEQDRADRLQRILDEQKEREQPTKIKISHAGKTDFISCEEICFCKGARDYVELVINNRGSVLHHNSLSELESTLPTTFLRVHRSYIVNTQFITSLSRSASGTGILHLSTGDEVPVSRRIMPKVRDALG</sequence>
<keyword evidence="3" id="KW-0812">Transmembrane</keyword>
<feature type="transmembrane region" description="Helical" evidence="3">
    <location>
        <begin position="281"/>
        <end position="302"/>
    </location>
</feature>
<dbReference type="PANTHER" id="PTHR37299:SF1">
    <property type="entry name" value="STAGE 0 SPORULATION PROTEIN A HOMOLOG"/>
    <property type="match status" value="1"/>
</dbReference>
<feature type="transmembrane region" description="Helical" evidence="3">
    <location>
        <begin position="363"/>
        <end position="380"/>
    </location>
</feature>
<dbReference type="OrthoDB" id="9781059at2"/>
<reference evidence="6" key="1">
    <citation type="journal article" date="2019" name="Genome Announc.">
        <title>Draft Genome Sequence of Pseudoalteromonas piscicida Strain 36Y ROTHPW, an Hypersaline Seawater Isolate from the South Coast of Sonora, Mexico.</title>
        <authorList>
            <person name="Sanchez-Diaz R."/>
            <person name="Molina-Garza Z.J."/>
            <person name="Cruz-Suarez L.E."/>
            <person name="Selvin J."/>
            <person name="Kiran G.S."/>
            <person name="Ibarra-Gamez J.C."/>
            <person name="Gomez-Gil B."/>
            <person name="Galaviz-Silva L."/>
        </authorList>
    </citation>
    <scope>NUCLEOTIDE SEQUENCE [LARGE SCALE GENOMIC DNA]</scope>
    <source>
        <strain evidence="6">36Y_RITHPW</strain>
    </source>
</reference>
<dbReference type="PROSITE" id="PS50930">
    <property type="entry name" value="HTH_LYTTR"/>
    <property type="match status" value="1"/>
</dbReference>
<evidence type="ECO:0000256" key="2">
    <source>
        <dbReference type="SAM" id="Coils"/>
    </source>
</evidence>
<keyword evidence="3" id="KW-0472">Membrane</keyword>
<protein>
    <recommendedName>
        <fullName evidence="4">HTH LytTR-type domain-containing protein</fullName>
    </recommendedName>
</protein>
<feature type="transmembrane region" description="Helical" evidence="3">
    <location>
        <begin position="220"/>
        <end position="239"/>
    </location>
</feature>
<dbReference type="SMART" id="SM00850">
    <property type="entry name" value="LytTR"/>
    <property type="match status" value="1"/>
</dbReference>
<evidence type="ECO:0000256" key="1">
    <source>
        <dbReference type="ARBA" id="ARBA00023012"/>
    </source>
</evidence>
<dbReference type="Gene3D" id="2.40.50.1020">
    <property type="entry name" value="LytTr DNA-binding domain"/>
    <property type="match status" value="1"/>
</dbReference>
<dbReference type="InterPro" id="IPR046947">
    <property type="entry name" value="LytR-like"/>
</dbReference>
<dbReference type="PANTHER" id="PTHR37299">
    <property type="entry name" value="TRANSCRIPTIONAL REGULATOR-RELATED"/>
    <property type="match status" value="1"/>
</dbReference>
<comment type="caution">
    <text evidence="5">The sequence shown here is derived from an EMBL/GenBank/DDBJ whole genome shotgun (WGS) entry which is preliminary data.</text>
</comment>
<evidence type="ECO:0000259" key="4">
    <source>
        <dbReference type="PROSITE" id="PS50930"/>
    </source>
</evidence>
<dbReference type="AlphaFoldDB" id="A0A2A5JLL9"/>
<dbReference type="RefSeq" id="WP_099643516.1">
    <property type="nucleotide sequence ID" value="NZ_NKHF01000089.1"/>
</dbReference>
<dbReference type="Proteomes" id="UP000228621">
    <property type="component" value="Unassembled WGS sequence"/>
</dbReference>
<dbReference type="InterPro" id="IPR007492">
    <property type="entry name" value="LytTR_DNA-bd_dom"/>
</dbReference>
<name>A0A2A5JLL9_PSEO7</name>
<organism evidence="5 6">
    <name type="scientific">Pseudoalteromonas piscicida</name>
    <dbReference type="NCBI Taxonomy" id="43662"/>
    <lineage>
        <taxon>Bacteria</taxon>
        <taxon>Pseudomonadati</taxon>
        <taxon>Pseudomonadota</taxon>
        <taxon>Gammaproteobacteria</taxon>
        <taxon>Alteromonadales</taxon>
        <taxon>Pseudoalteromonadaceae</taxon>
        <taxon>Pseudoalteromonas</taxon>
    </lineage>
</organism>
<dbReference type="GO" id="GO:0000156">
    <property type="term" value="F:phosphorelay response regulator activity"/>
    <property type="evidence" value="ECO:0007669"/>
    <property type="project" value="InterPro"/>
</dbReference>
<feature type="transmembrane region" description="Helical" evidence="3">
    <location>
        <begin position="338"/>
        <end position="356"/>
    </location>
</feature>
<gene>
    <name evidence="5" type="ORF">CEX98_18610</name>
</gene>
<dbReference type="Pfam" id="PF04397">
    <property type="entry name" value="LytTR"/>
    <property type="match status" value="1"/>
</dbReference>
<feature type="coiled-coil region" evidence="2">
    <location>
        <begin position="407"/>
        <end position="434"/>
    </location>
</feature>
<dbReference type="GO" id="GO:0003677">
    <property type="term" value="F:DNA binding"/>
    <property type="evidence" value="ECO:0007669"/>
    <property type="project" value="InterPro"/>
</dbReference>
<keyword evidence="2" id="KW-0175">Coiled coil</keyword>
<evidence type="ECO:0000313" key="6">
    <source>
        <dbReference type="Proteomes" id="UP000228621"/>
    </source>
</evidence>
<keyword evidence="3" id="KW-1133">Transmembrane helix</keyword>